<dbReference type="OrthoDB" id="9789742at2"/>
<keyword evidence="3" id="KW-0378">Hydrolase</keyword>
<evidence type="ECO:0000256" key="3">
    <source>
        <dbReference type="ARBA" id="ARBA00022801"/>
    </source>
</evidence>
<dbReference type="InterPro" id="IPR011989">
    <property type="entry name" value="ARM-like"/>
</dbReference>
<feature type="domain" description="Sulfatase N-terminal" evidence="4">
    <location>
        <begin position="41"/>
        <end position="311"/>
    </location>
</feature>
<evidence type="ECO:0000313" key="5">
    <source>
        <dbReference type="EMBL" id="SHE74718.1"/>
    </source>
</evidence>
<dbReference type="Gene3D" id="3.40.720.10">
    <property type="entry name" value="Alkaline Phosphatase, subunit A"/>
    <property type="match status" value="1"/>
</dbReference>
<dbReference type="SUPFAM" id="SSF48371">
    <property type="entry name" value="ARM repeat"/>
    <property type="match status" value="1"/>
</dbReference>
<protein>
    <submittedName>
        <fullName evidence="5">Arylsulfatase A</fullName>
    </submittedName>
</protein>
<dbReference type="AlphaFoldDB" id="A0A1M4W0E4"/>
<dbReference type="GO" id="GO:0046872">
    <property type="term" value="F:metal ion binding"/>
    <property type="evidence" value="ECO:0007669"/>
    <property type="project" value="UniProtKB-KW"/>
</dbReference>
<dbReference type="PANTHER" id="PTHR45953:SF1">
    <property type="entry name" value="IDURONATE 2-SULFATASE"/>
    <property type="match status" value="1"/>
</dbReference>
<comment type="similarity">
    <text evidence="1">Belongs to the sulfatase family.</text>
</comment>
<dbReference type="EMBL" id="FQUX01000001">
    <property type="protein sequence ID" value="SHE74718.1"/>
    <property type="molecule type" value="Genomic_DNA"/>
</dbReference>
<dbReference type="CDD" id="cd16027">
    <property type="entry name" value="SGSH"/>
    <property type="match status" value="1"/>
</dbReference>
<keyword evidence="6" id="KW-1185">Reference proteome</keyword>
<evidence type="ECO:0000256" key="1">
    <source>
        <dbReference type="ARBA" id="ARBA00008779"/>
    </source>
</evidence>
<name>A0A1M4W0E4_9FLAO</name>
<reference evidence="6" key="1">
    <citation type="submission" date="2016-11" db="EMBL/GenBank/DDBJ databases">
        <authorList>
            <person name="Varghese N."/>
            <person name="Submissions S."/>
        </authorList>
    </citation>
    <scope>NUCLEOTIDE SEQUENCE [LARGE SCALE GENOMIC DNA]</scope>
    <source>
        <strain evidence="6">DSM 17539</strain>
    </source>
</reference>
<accession>A0A1M4W0E4</accession>
<keyword evidence="2" id="KW-0479">Metal-binding</keyword>
<dbReference type="PROSITE" id="PS00523">
    <property type="entry name" value="SULFATASE_1"/>
    <property type="match status" value="1"/>
</dbReference>
<evidence type="ECO:0000256" key="2">
    <source>
        <dbReference type="ARBA" id="ARBA00022723"/>
    </source>
</evidence>
<dbReference type="Pfam" id="PF00884">
    <property type="entry name" value="Sulfatase"/>
    <property type="match status" value="1"/>
</dbReference>
<dbReference type="GO" id="GO:0005737">
    <property type="term" value="C:cytoplasm"/>
    <property type="evidence" value="ECO:0007669"/>
    <property type="project" value="TreeGrafter"/>
</dbReference>
<evidence type="ECO:0000259" key="4">
    <source>
        <dbReference type="Pfam" id="PF00884"/>
    </source>
</evidence>
<sequence>MIQPIINEKSLKMYSKLILYISVLGLLSANFSFSQSKTELPNILWIVAEDLSPYLGCYGDANAITPNLDKLATEGTRYLNAFANTAVCAPARSTLITGMYASTTGTHNMRSTYNIPSYIKSYSQYLIDKGYYCTNNAKEDYNSSMLKRNIWDESSDKAHYKNKKKGQPFFAIFNVGISHEHVIHNYDPKDLVHDPSKMNLPPYHPDSPDIRKDWAKSYDNITLMDKQVGEILKDLKKSGQEDNTIVFFYGDHGGILPRSKRFLYDTGTRVPLLIKFPPKYMKLAPTKPNGTDDRLVSFIDFGPTVMSLAGIPTPEHMDGKPFLGKYNSEAPDHVNFFRGRMDERIDYMLGVCDKGYRLIYNFYPDRPTGQHISYLWRAASARAWEQAYRNGQCSEAQSYFWEKKPTVELYDMKNDPWEINNLADKPEYKIVQEKLFGKLIDNAINTKNASFIPESELIEINRTGTIYEYAQSENYPIEQIVDVAIKSATGDEDNYALFQKGITHKNATVRYWSLIGLTRIAAQEWDTQQAIKELLNDDCPDVAILAAKTLYQIGQTGIASETISKYLNEEHLGIKLIAINAIQQIGDGAFAHFKSQLDNVYKLNSLKDGGSNTIYIKDIISEGEKRIGTNKNQ</sequence>
<dbReference type="PANTHER" id="PTHR45953">
    <property type="entry name" value="IDURONATE 2-SULFATASE"/>
    <property type="match status" value="1"/>
</dbReference>
<dbReference type="InterPro" id="IPR000917">
    <property type="entry name" value="Sulfatase_N"/>
</dbReference>
<dbReference type="Gene3D" id="1.25.10.10">
    <property type="entry name" value="Leucine-rich Repeat Variant"/>
    <property type="match status" value="1"/>
</dbReference>
<dbReference type="Proteomes" id="UP000184406">
    <property type="component" value="Unassembled WGS sequence"/>
</dbReference>
<evidence type="ECO:0000313" key="6">
    <source>
        <dbReference type="Proteomes" id="UP000184406"/>
    </source>
</evidence>
<proteinExistence type="inferred from homology"/>
<dbReference type="InterPro" id="IPR017850">
    <property type="entry name" value="Alkaline_phosphatase_core_sf"/>
</dbReference>
<gene>
    <name evidence="5" type="ORF">SAMN03080594_1011161</name>
</gene>
<dbReference type="InterPro" id="IPR024607">
    <property type="entry name" value="Sulfatase_CS"/>
</dbReference>
<dbReference type="GO" id="GO:0008484">
    <property type="term" value="F:sulfuric ester hydrolase activity"/>
    <property type="evidence" value="ECO:0007669"/>
    <property type="project" value="TreeGrafter"/>
</dbReference>
<dbReference type="InterPro" id="IPR016024">
    <property type="entry name" value="ARM-type_fold"/>
</dbReference>
<dbReference type="SUPFAM" id="SSF53649">
    <property type="entry name" value="Alkaline phosphatase-like"/>
    <property type="match status" value="1"/>
</dbReference>
<organism evidence="5 6">
    <name type="scientific">Arenibacter palladensis</name>
    <dbReference type="NCBI Taxonomy" id="237373"/>
    <lineage>
        <taxon>Bacteria</taxon>
        <taxon>Pseudomonadati</taxon>
        <taxon>Bacteroidota</taxon>
        <taxon>Flavobacteriia</taxon>
        <taxon>Flavobacteriales</taxon>
        <taxon>Flavobacteriaceae</taxon>
        <taxon>Arenibacter</taxon>
    </lineage>
</organism>